<dbReference type="CDD" id="cd06850">
    <property type="entry name" value="biotinyl_domain"/>
    <property type="match status" value="1"/>
</dbReference>
<dbReference type="SUPFAM" id="SSF89000">
    <property type="entry name" value="post-HMGL domain-like"/>
    <property type="match status" value="1"/>
</dbReference>
<dbReference type="InterPro" id="IPR000089">
    <property type="entry name" value="Biotin_lipoyl"/>
</dbReference>
<dbReference type="InterPro" id="IPR003379">
    <property type="entry name" value="Carboxylase_cons_dom"/>
</dbReference>
<dbReference type="SUPFAM" id="SSF51246">
    <property type="entry name" value="Rudiment single hybrid motif"/>
    <property type="match status" value="1"/>
</dbReference>
<dbReference type="Pfam" id="PF02786">
    <property type="entry name" value="CPSase_L_D2"/>
    <property type="match status" value="1"/>
</dbReference>
<feature type="modified residue" description="N6-carboxylysine" evidence="12">
    <location>
        <position position="731"/>
    </location>
</feature>
<evidence type="ECO:0000256" key="12">
    <source>
        <dbReference type="PIRSR" id="PIRSR001594-4"/>
    </source>
</evidence>
<keyword evidence="4 11" id="KW-0479">Metal-binding</keyword>
<dbReference type="NCBIfam" id="TIGR01235">
    <property type="entry name" value="pyruv_carbox"/>
    <property type="match status" value="1"/>
</dbReference>
<dbReference type="FunFam" id="3.30.1490.20:FF:000003">
    <property type="entry name" value="acetyl-CoA carboxylase isoform X1"/>
    <property type="match status" value="1"/>
</dbReference>
<dbReference type="Pfam" id="PF02436">
    <property type="entry name" value="PYC_OADA"/>
    <property type="match status" value="1"/>
</dbReference>
<proteinExistence type="predicted"/>
<feature type="binding site" evidence="10">
    <location>
        <position position="137"/>
    </location>
    <ligand>
        <name>ATP</name>
        <dbReference type="ChEBI" id="CHEBI:30616"/>
    </ligand>
</feature>
<dbReference type="SUPFAM" id="SSF51230">
    <property type="entry name" value="Single hybrid motif"/>
    <property type="match status" value="1"/>
</dbReference>
<evidence type="ECO:0000256" key="10">
    <source>
        <dbReference type="PIRSR" id="PIRSR001594-2"/>
    </source>
</evidence>
<feature type="binding site" evidence="11">
    <location>
        <position position="760"/>
    </location>
    <ligand>
        <name>Mn(2+)</name>
        <dbReference type="ChEBI" id="CHEBI:29035"/>
    </ligand>
</feature>
<dbReference type="EC" id="6.4.1.1" evidence="2 8"/>
<evidence type="ECO:0000259" key="13">
    <source>
        <dbReference type="PROSITE" id="PS50968"/>
    </source>
</evidence>
<evidence type="ECO:0000259" key="14">
    <source>
        <dbReference type="PROSITE" id="PS50975"/>
    </source>
</evidence>
<evidence type="ECO:0000256" key="11">
    <source>
        <dbReference type="PIRSR" id="PIRSR001594-3"/>
    </source>
</evidence>
<feature type="domain" description="Biotin carboxylation" evidence="15">
    <location>
        <begin position="21"/>
        <end position="475"/>
    </location>
</feature>
<feature type="modified residue" description="N6-biotinyllysine" evidence="12">
    <location>
        <position position="1131"/>
    </location>
</feature>
<dbReference type="PROSITE" id="PS00867">
    <property type="entry name" value="CPSASE_2"/>
    <property type="match status" value="1"/>
</dbReference>
<dbReference type="InterPro" id="IPR005482">
    <property type="entry name" value="Biotin_COase_C"/>
</dbReference>
<dbReference type="PROSITE" id="PS00866">
    <property type="entry name" value="CPSASE_1"/>
    <property type="match status" value="1"/>
</dbReference>
<dbReference type="Gene3D" id="3.30.470.20">
    <property type="entry name" value="ATP-grasp fold, B domain"/>
    <property type="match status" value="1"/>
</dbReference>
<dbReference type="FunFam" id="3.20.20.70:FF:000033">
    <property type="entry name" value="Pyruvate carboxylase"/>
    <property type="match status" value="1"/>
</dbReference>
<keyword evidence="5 8" id="KW-0547">Nucleotide-binding</keyword>
<evidence type="ECO:0000256" key="1">
    <source>
        <dbReference type="ARBA" id="ARBA00001953"/>
    </source>
</evidence>
<dbReference type="InterPro" id="IPR016185">
    <property type="entry name" value="PreATP-grasp_dom_sf"/>
</dbReference>
<dbReference type="PANTHER" id="PTHR43778:SF2">
    <property type="entry name" value="PYRUVATE CARBOXYLASE, MITOCHONDRIAL"/>
    <property type="match status" value="1"/>
</dbReference>
<dbReference type="FunFam" id="3.40.50.20:FF:000010">
    <property type="entry name" value="Propionyl-CoA carboxylase subunit alpha"/>
    <property type="match status" value="1"/>
</dbReference>
<dbReference type="Gene3D" id="3.10.600.10">
    <property type="entry name" value="pyruvate carboxylase f1077a mutant domain"/>
    <property type="match status" value="1"/>
</dbReference>
<feature type="binding site" evidence="10">
    <location>
        <position position="895"/>
    </location>
    <ligand>
        <name>substrate</name>
    </ligand>
</feature>
<dbReference type="AlphaFoldDB" id="A0A518CQ22"/>
<dbReference type="InterPro" id="IPR011761">
    <property type="entry name" value="ATP-grasp"/>
</dbReference>
<dbReference type="Pfam" id="PF00364">
    <property type="entry name" value="Biotin_lipoyl"/>
    <property type="match status" value="1"/>
</dbReference>
<dbReference type="FunFam" id="3.30.470.20:FF:000012">
    <property type="entry name" value="Pyruvate carboxylase"/>
    <property type="match status" value="1"/>
</dbReference>
<dbReference type="PROSITE" id="PS50975">
    <property type="entry name" value="ATP_GRASP"/>
    <property type="match status" value="1"/>
</dbReference>
<comment type="cofactor">
    <cofactor evidence="1 8">
        <name>biotin</name>
        <dbReference type="ChEBI" id="CHEBI:57586"/>
    </cofactor>
</comment>
<gene>
    <name evidence="17" type="primary">cfiB</name>
    <name evidence="17" type="ORF">Pla110_30720</name>
</gene>
<dbReference type="NCBIfam" id="NF006761">
    <property type="entry name" value="PRK09282.1"/>
    <property type="match status" value="1"/>
</dbReference>
<dbReference type="InterPro" id="IPR013785">
    <property type="entry name" value="Aldolase_TIM"/>
</dbReference>
<accession>A0A518CQ22</accession>
<keyword evidence="7 8" id="KW-0092">Biotin</keyword>
<dbReference type="GO" id="GO:0046872">
    <property type="term" value="F:metal ion binding"/>
    <property type="evidence" value="ECO:0007669"/>
    <property type="project" value="UniProtKB-KW"/>
</dbReference>
<dbReference type="GO" id="GO:0005524">
    <property type="term" value="F:ATP binding"/>
    <property type="evidence" value="ECO:0007669"/>
    <property type="project" value="UniProtKB-UniRule"/>
</dbReference>
<dbReference type="GO" id="GO:0006094">
    <property type="term" value="P:gluconeogenesis"/>
    <property type="evidence" value="ECO:0007669"/>
    <property type="project" value="InterPro"/>
</dbReference>
<dbReference type="InterPro" id="IPR011054">
    <property type="entry name" value="Rudment_hybrid_motif"/>
</dbReference>
<dbReference type="PANTHER" id="PTHR43778">
    <property type="entry name" value="PYRUVATE CARBOXYLASE"/>
    <property type="match status" value="1"/>
</dbReference>
<dbReference type="Pfam" id="PF00682">
    <property type="entry name" value="HMGL-like"/>
    <property type="match status" value="1"/>
</dbReference>
<organism evidence="17 18">
    <name type="scientific">Polystyrenella longa</name>
    <dbReference type="NCBI Taxonomy" id="2528007"/>
    <lineage>
        <taxon>Bacteria</taxon>
        <taxon>Pseudomonadati</taxon>
        <taxon>Planctomycetota</taxon>
        <taxon>Planctomycetia</taxon>
        <taxon>Planctomycetales</taxon>
        <taxon>Planctomycetaceae</taxon>
        <taxon>Polystyrenella</taxon>
    </lineage>
</organism>
<comment type="catalytic activity">
    <reaction evidence="8">
        <text>hydrogencarbonate + pyruvate + ATP = oxaloacetate + ADP + phosphate + H(+)</text>
        <dbReference type="Rhea" id="RHEA:20844"/>
        <dbReference type="ChEBI" id="CHEBI:15361"/>
        <dbReference type="ChEBI" id="CHEBI:15378"/>
        <dbReference type="ChEBI" id="CHEBI:16452"/>
        <dbReference type="ChEBI" id="CHEBI:17544"/>
        <dbReference type="ChEBI" id="CHEBI:30616"/>
        <dbReference type="ChEBI" id="CHEBI:43474"/>
        <dbReference type="ChEBI" id="CHEBI:456216"/>
        <dbReference type="EC" id="6.4.1.1"/>
    </reaction>
</comment>
<dbReference type="CDD" id="cd07937">
    <property type="entry name" value="DRE_TIM_PC_TC_5S"/>
    <property type="match status" value="1"/>
</dbReference>
<evidence type="ECO:0000259" key="15">
    <source>
        <dbReference type="PROSITE" id="PS50979"/>
    </source>
</evidence>
<evidence type="ECO:0000256" key="2">
    <source>
        <dbReference type="ARBA" id="ARBA00013057"/>
    </source>
</evidence>
<dbReference type="Pfam" id="PF02785">
    <property type="entry name" value="Biotin_carb_C"/>
    <property type="match status" value="1"/>
</dbReference>
<feature type="binding site" evidence="10">
    <location>
        <position position="634"/>
    </location>
    <ligand>
        <name>substrate</name>
    </ligand>
</feature>
<dbReference type="EMBL" id="CP036281">
    <property type="protein sequence ID" value="QDU81331.1"/>
    <property type="molecule type" value="Genomic_DNA"/>
</dbReference>
<evidence type="ECO:0000256" key="7">
    <source>
        <dbReference type="ARBA" id="ARBA00023267"/>
    </source>
</evidence>
<sequence>MLSSSTSSEWKIFSTTMNVKPIKKLLVANRSEIAIRIMRTATELDINTVGIYSYEDRFALHRFKADEAYQVGKKGEPIRAYLDIPGIIKVAKACKVDAIHPGYGFLSENPEFAKACEEAGILFVGPTVDTLIRLGDKTQARLIAENAKVPVLGGSSAAIKSVEEGMKTAEDLGYPIILKAAHGGGGRGMRVVKKAEEFKENFESAQSESLSAFGSPDIFVEKFITAARHIEVQLLGDHHGNLVHLYERDCSVQRRHQKVVEIAPAPNLKTEVREALCQAALKIGEQVSYKCAGTVEFLVDADTNKFYFIEVNPRIQVEHTVTEEVTGTDIVKTQILVTQGYPLADPEIDLGDQSQIRTMGFALQCRLTTEDPENGFMPDYGRLVHYRAANGMGVRLDAGSAFSGAVVAPYYDSMLVKVTARGKRFVDAIRKMDRALREFRIRGVKTNIPFLMKLMHHPTFVEGLCTTRFIDQTPELLVFKPRKDRATKLLTYLAEVIINENALVKGRPKALRNEPAPTPEVDITAPLPKGTRDVFLELGPEKFSQWILDQKRLLITDTTMRDAHQSLLATRVRTYDLNQIASAYAYNCPNFFSLEMWGGATFDTTMRFLKESPWDRLTELRDKVPNILFQMLLRASNAVGYTNYPDNVVQLFVKEAASAGIDVFRVFDALNWVPNMKVAMEAVRDSGAICEASICYTGDILDPKRTKYDLKYYVKLARELENMGANILAIKDMAGLCKPDAVEILVKTLKQEVGIPIHFHTHDTAGIQAASILRATEANLDIADAAMAPLSGGTSQVNLNTLCESLRFHDRNTELQTEAIDEIADYWRSAREFYSPFESAVLPATADLYDHEMPGGQYTNLYQQARALGLADQWAKVCRVYAGVNRLFGDIVKVTPTSKAVGDMALFMVANNITNDDVLNGEKELSYPQSVIDLIGGGMGQPPGGFPKDVMKRILKGEEGFTGRPGETLEPADFGKAAEEVEKFLDRKPTDREIVTYILYPKVYEEFVQHQKKYSNTSQLPTPVFFYGLESNDEFSVDIDPGKTLIINFISIGEPHADGSRSVFFELNGQPRAVSVLDLSLEPETKKAAKADPSNPEHVGAAMPGMVVNIPVKEGDWVEKGDKLLSLEAMKMETNTTADKDGRVKAIFVKTGSQVDTGDLLMEIEF</sequence>
<dbReference type="InterPro" id="IPR055268">
    <property type="entry name" value="PCB-like"/>
</dbReference>
<evidence type="ECO:0000313" key="17">
    <source>
        <dbReference type="EMBL" id="QDU81331.1"/>
    </source>
</evidence>
<reference evidence="17 18" key="1">
    <citation type="submission" date="2019-02" db="EMBL/GenBank/DDBJ databases">
        <title>Deep-cultivation of Planctomycetes and their phenomic and genomic characterization uncovers novel biology.</title>
        <authorList>
            <person name="Wiegand S."/>
            <person name="Jogler M."/>
            <person name="Boedeker C."/>
            <person name="Pinto D."/>
            <person name="Vollmers J."/>
            <person name="Rivas-Marin E."/>
            <person name="Kohn T."/>
            <person name="Peeters S.H."/>
            <person name="Heuer A."/>
            <person name="Rast P."/>
            <person name="Oberbeckmann S."/>
            <person name="Bunk B."/>
            <person name="Jeske O."/>
            <person name="Meyerdierks A."/>
            <person name="Storesund J.E."/>
            <person name="Kallscheuer N."/>
            <person name="Luecker S."/>
            <person name="Lage O.M."/>
            <person name="Pohl T."/>
            <person name="Merkel B.J."/>
            <person name="Hornburger P."/>
            <person name="Mueller R.-W."/>
            <person name="Bruemmer F."/>
            <person name="Labrenz M."/>
            <person name="Spormann A.M."/>
            <person name="Op den Camp H."/>
            <person name="Overmann J."/>
            <person name="Amann R."/>
            <person name="Jetten M.S.M."/>
            <person name="Mascher T."/>
            <person name="Medema M.H."/>
            <person name="Devos D.P."/>
            <person name="Kaster A.-K."/>
            <person name="Ovreas L."/>
            <person name="Rohde M."/>
            <person name="Galperin M.Y."/>
            <person name="Jogler C."/>
        </authorList>
    </citation>
    <scope>NUCLEOTIDE SEQUENCE [LARGE SCALE GENOMIC DNA]</scope>
    <source>
        <strain evidence="17 18">Pla110</strain>
    </source>
</reference>
<dbReference type="InterPro" id="IPR011053">
    <property type="entry name" value="Single_hybrid_motif"/>
</dbReference>
<dbReference type="InterPro" id="IPR000891">
    <property type="entry name" value="PYR_CT"/>
</dbReference>
<dbReference type="RefSeq" id="WP_231742482.1">
    <property type="nucleotide sequence ID" value="NZ_CP036281.1"/>
</dbReference>
<feature type="binding site" description="via carbamate group" evidence="11">
    <location>
        <position position="731"/>
    </location>
    <ligand>
        <name>Mn(2+)</name>
        <dbReference type="ChEBI" id="CHEBI:29035"/>
    </ligand>
</feature>
<feature type="active site" evidence="9">
    <location>
        <position position="314"/>
    </location>
</feature>
<evidence type="ECO:0000256" key="8">
    <source>
        <dbReference type="PIRNR" id="PIRNR001594"/>
    </source>
</evidence>
<comment type="function">
    <text evidence="8">Catalyzes a 2-step reaction, involving the ATP-dependent carboxylation of the covalently attached biotin in the first step and the transfer of the carboxyl group to pyruvate in the second.</text>
</comment>
<keyword evidence="3 8" id="KW-0436">Ligase</keyword>
<dbReference type="Proteomes" id="UP000317178">
    <property type="component" value="Chromosome"/>
</dbReference>
<dbReference type="FunFam" id="2.40.50.100:FF:000003">
    <property type="entry name" value="Acetyl-CoA carboxylase biotin carboxyl carrier protein"/>
    <property type="match status" value="1"/>
</dbReference>
<dbReference type="SMART" id="SM00878">
    <property type="entry name" value="Biotin_carb_C"/>
    <property type="match status" value="1"/>
</dbReference>
<dbReference type="KEGG" id="plon:Pla110_30720"/>
<evidence type="ECO:0000256" key="6">
    <source>
        <dbReference type="ARBA" id="ARBA00022840"/>
    </source>
</evidence>
<keyword evidence="18" id="KW-1185">Reference proteome</keyword>
<feature type="binding site" evidence="11">
    <location>
        <position position="762"/>
    </location>
    <ligand>
        <name>Mn(2+)</name>
        <dbReference type="ChEBI" id="CHEBI:29035"/>
    </ligand>
</feature>
<dbReference type="SUPFAM" id="SSF52440">
    <property type="entry name" value="PreATP-grasp domain"/>
    <property type="match status" value="1"/>
</dbReference>
<dbReference type="SUPFAM" id="SSF56059">
    <property type="entry name" value="Glutathione synthetase ATP-binding domain-like"/>
    <property type="match status" value="1"/>
</dbReference>
<feature type="domain" description="Pyruvate carboxyltransferase" evidence="16">
    <location>
        <begin position="553"/>
        <end position="821"/>
    </location>
</feature>
<dbReference type="InterPro" id="IPR005930">
    <property type="entry name" value="Pyruv_COase"/>
</dbReference>
<dbReference type="InterPro" id="IPR005481">
    <property type="entry name" value="BC-like_N"/>
</dbReference>
<evidence type="ECO:0000256" key="4">
    <source>
        <dbReference type="ARBA" id="ARBA00022723"/>
    </source>
</evidence>
<dbReference type="InterPro" id="IPR011764">
    <property type="entry name" value="Biotin_carboxylation_dom"/>
</dbReference>
<evidence type="ECO:0000256" key="3">
    <source>
        <dbReference type="ARBA" id="ARBA00022598"/>
    </source>
</evidence>
<dbReference type="Gene3D" id="3.20.20.70">
    <property type="entry name" value="Aldolase class I"/>
    <property type="match status" value="1"/>
</dbReference>
<evidence type="ECO:0000259" key="16">
    <source>
        <dbReference type="PROSITE" id="PS50991"/>
    </source>
</evidence>
<dbReference type="PROSITE" id="PS50979">
    <property type="entry name" value="BC"/>
    <property type="match status" value="1"/>
</dbReference>
<dbReference type="GO" id="GO:0005737">
    <property type="term" value="C:cytoplasm"/>
    <property type="evidence" value="ECO:0007669"/>
    <property type="project" value="TreeGrafter"/>
</dbReference>
<dbReference type="Gene3D" id="2.40.50.100">
    <property type="match status" value="1"/>
</dbReference>
<evidence type="ECO:0000256" key="5">
    <source>
        <dbReference type="ARBA" id="ARBA00022741"/>
    </source>
</evidence>
<dbReference type="GO" id="GO:0004736">
    <property type="term" value="F:pyruvate carboxylase activity"/>
    <property type="evidence" value="ECO:0007669"/>
    <property type="project" value="UniProtKB-EC"/>
</dbReference>
<protein>
    <recommendedName>
        <fullName evidence="2 8">Pyruvate carboxylase</fullName>
        <ecNumber evidence="2 8">6.4.1.1</ecNumber>
    </recommendedName>
</protein>
<feature type="binding site" evidence="10">
    <location>
        <position position="256"/>
    </location>
    <ligand>
        <name>ATP</name>
        <dbReference type="ChEBI" id="CHEBI:30616"/>
    </ligand>
</feature>
<evidence type="ECO:0000256" key="9">
    <source>
        <dbReference type="PIRSR" id="PIRSR001594-1"/>
    </source>
</evidence>
<dbReference type="NCBIfam" id="NF009554">
    <property type="entry name" value="PRK12999.1"/>
    <property type="match status" value="1"/>
</dbReference>
<feature type="domain" description="ATP-grasp" evidence="14">
    <location>
        <begin position="141"/>
        <end position="339"/>
    </location>
</feature>
<feature type="domain" description="Lipoyl-binding" evidence="13">
    <location>
        <begin position="1090"/>
        <end position="1165"/>
    </location>
</feature>
<dbReference type="PROSITE" id="PS50991">
    <property type="entry name" value="PYR_CT"/>
    <property type="match status" value="1"/>
</dbReference>
<dbReference type="PIRSF" id="PIRSF001594">
    <property type="entry name" value="Pyruv_carbox"/>
    <property type="match status" value="1"/>
</dbReference>
<feature type="binding site" evidence="10">
    <location>
        <position position="221"/>
    </location>
    <ligand>
        <name>ATP</name>
        <dbReference type="ChEBI" id="CHEBI:30616"/>
    </ligand>
</feature>
<keyword evidence="6 8" id="KW-0067">ATP-binding</keyword>
<feature type="binding site" evidence="11">
    <location>
        <position position="562"/>
    </location>
    <ligand>
        <name>Mn(2+)</name>
        <dbReference type="ChEBI" id="CHEBI:29035"/>
    </ligand>
</feature>
<dbReference type="SUPFAM" id="SSF51569">
    <property type="entry name" value="Aldolase"/>
    <property type="match status" value="1"/>
</dbReference>
<dbReference type="InterPro" id="IPR005479">
    <property type="entry name" value="CPAse_ATP-bd"/>
</dbReference>
<dbReference type="Pfam" id="PF00289">
    <property type="entry name" value="Biotin_carb_N"/>
    <property type="match status" value="1"/>
</dbReference>
<dbReference type="PROSITE" id="PS50968">
    <property type="entry name" value="BIOTINYL_LIPOYL"/>
    <property type="match status" value="1"/>
</dbReference>
<name>A0A518CQ22_9PLAN</name>
<evidence type="ECO:0000313" key="18">
    <source>
        <dbReference type="Proteomes" id="UP000317178"/>
    </source>
</evidence>